<name>A0A918FVX4_9ACTN</name>
<keyword evidence="2" id="KW-1185">Reference proteome</keyword>
<sequence length="102" mass="11015">MRPQEAGIGADLTMGAPAILSGHVALSWGSESGGPRRRPLPPRTPARLHAYDDRALGAPLELNGPNSAITSASRIIPVIIFSTLPELSMDPDGSRWMPEFWW</sequence>
<proteinExistence type="predicted"/>
<comment type="caution">
    <text evidence="1">The sequence shown here is derived from an EMBL/GenBank/DDBJ whole genome shotgun (WGS) entry which is preliminary data.</text>
</comment>
<reference evidence="1" key="2">
    <citation type="submission" date="2020-09" db="EMBL/GenBank/DDBJ databases">
        <authorList>
            <person name="Sun Q."/>
            <person name="Ohkuma M."/>
        </authorList>
    </citation>
    <scope>NUCLEOTIDE SEQUENCE</scope>
    <source>
        <strain evidence="1">JCM 4386</strain>
    </source>
</reference>
<evidence type="ECO:0000313" key="1">
    <source>
        <dbReference type="EMBL" id="GGR92106.1"/>
    </source>
</evidence>
<accession>A0A918FVX4</accession>
<gene>
    <name evidence="1" type="ORF">GCM10010269_34110</name>
</gene>
<dbReference type="EMBL" id="BMTL01000012">
    <property type="protein sequence ID" value="GGR92106.1"/>
    <property type="molecule type" value="Genomic_DNA"/>
</dbReference>
<dbReference type="Proteomes" id="UP000606194">
    <property type="component" value="Unassembled WGS sequence"/>
</dbReference>
<organism evidence="1 2">
    <name type="scientific">Streptomyces humidus</name>
    <dbReference type="NCBI Taxonomy" id="52259"/>
    <lineage>
        <taxon>Bacteria</taxon>
        <taxon>Bacillati</taxon>
        <taxon>Actinomycetota</taxon>
        <taxon>Actinomycetes</taxon>
        <taxon>Kitasatosporales</taxon>
        <taxon>Streptomycetaceae</taxon>
        <taxon>Streptomyces</taxon>
    </lineage>
</organism>
<protein>
    <submittedName>
        <fullName evidence="1">Uncharacterized protein</fullName>
    </submittedName>
</protein>
<evidence type="ECO:0000313" key="2">
    <source>
        <dbReference type="Proteomes" id="UP000606194"/>
    </source>
</evidence>
<dbReference type="AlphaFoldDB" id="A0A918FVX4"/>
<reference evidence="1" key="1">
    <citation type="journal article" date="2014" name="Int. J. Syst. Evol. Microbiol.">
        <title>Complete genome sequence of Corynebacterium casei LMG S-19264T (=DSM 44701T), isolated from a smear-ripened cheese.</title>
        <authorList>
            <consortium name="US DOE Joint Genome Institute (JGI-PGF)"/>
            <person name="Walter F."/>
            <person name="Albersmeier A."/>
            <person name="Kalinowski J."/>
            <person name="Ruckert C."/>
        </authorList>
    </citation>
    <scope>NUCLEOTIDE SEQUENCE</scope>
    <source>
        <strain evidence="1">JCM 4386</strain>
    </source>
</reference>